<proteinExistence type="predicted"/>
<comment type="caution">
    <text evidence="1">The sequence shown here is derived from an EMBL/GenBank/DDBJ whole genome shotgun (WGS) entry which is preliminary data.</text>
</comment>
<gene>
    <name evidence="1" type="ORF">P168DRAFT_170365</name>
</gene>
<accession>A0A2I1D1S9</accession>
<keyword evidence="2" id="KW-1185">Reference proteome</keyword>
<evidence type="ECO:0000313" key="1">
    <source>
        <dbReference type="EMBL" id="PKY03835.1"/>
    </source>
</evidence>
<dbReference type="VEuPathDB" id="FungiDB:P168DRAFT_170365"/>
<dbReference type="AlphaFoldDB" id="A0A2I1D1S9"/>
<organism evidence="1 2">
    <name type="scientific">Aspergillus campestris (strain IBT 28561)</name>
    <dbReference type="NCBI Taxonomy" id="1392248"/>
    <lineage>
        <taxon>Eukaryota</taxon>
        <taxon>Fungi</taxon>
        <taxon>Dikarya</taxon>
        <taxon>Ascomycota</taxon>
        <taxon>Pezizomycotina</taxon>
        <taxon>Eurotiomycetes</taxon>
        <taxon>Eurotiomycetidae</taxon>
        <taxon>Eurotiales</taxon>
        <taxon>Aspergillaceae</taxon>
        <taxon>Aspergillus</taxon>
        <taxon>Aspergillus subgen. Circumdati</taxon>
    </lineage>
</organism>
<dbReference type="GeneID" id="36540410"/>
<dbReference type="EMBL" id="MSFM01000007">
    <property type="protein sequence ID" value="PKY03835.1"/>
    <property type="molecule type" value="Genomic_DNA"/>
</dbReference>
<reference evidence="1" key="1">
    <citation type="submission" date="2016-12" db="EMBL/GenBank/DDBJ databases">
        <title>The genomes of Aspergillus section Nigri reveals drivers in fungal speciation.</title>
        <authorList>
            <consortium name="DOE Joint Genome Institute"/>
            <person name="Vesth T.C."/>
            <person name="Nybo J."/>
            <person name="Theobald S."/>
            <person name="Brandl J."/>
            <person name="Frisvad J.C."/>
            <person name="Nielsen K.F."/>
            <person name="Lyhne E.K."/>
            <person name="Kogle M.E."/>
            <person name="Kuo A."/>
            <person name="Riley R."/>
            <person name="Clum A."/>
            <person name="Nolan M."/>
            <person name="Lipzen A."/>
            <person name="Salamov A."/>
            <person name="Henrissat B."/>
            <person name="Wiebenga A."/>
            <person name="De vries R.P."/>
            <person name="Grigoriev I.V."/>
            <person name="Mortensen U.H."/>
            <person name="Andersen M.R."/>
            <person name="Baker S.E."/>
        </authorList>
    </citation>
    <scope>NUCLEOTIDE SEQUENCE</scope>
    <source>
        <strain evidence="1">IBT 28561</strain>
    </source>
</reference>
<dbReference type="OrthoDB" id="10482453at2759"/>
<protein>
    <submittedName>
        <fullName evidence="1">Uncharacterized protein</fullName>
    </submittedName>
</protein>
<sequence length="209" mass="23953">MTRSQHAVIYFHNEFLSDLMLIFRECLAQTARTGFVHPPPASLIRWRAVLAAMTPPSVLARETDRGIDTRDDRVWVAGDGRFVSSLLCRVWHLLDVLRTLTLFSLLRSDFAYIRGCLDHRVCGYVSTVHNTSLTANARFRPPDLTNPNHPPIHRQHKTTNLHAIQPRALTGCKGDQKISRRFCHRRTLLIVGYTRWDSSGYLVFCSNDK</sequence>
<dbReference type="Proteomes" id="UP000234254">
    <property type="component" value="Unassembled WGS sequence"/>
</dbReference>
<dbReference type="RefSeq" id="XP_024692429.1">
    <property type="nucleotide sequence ID" value="XM_024832887.1"/>
</dbReference>
<evidence type="ECO:0000313" key="2">
    <source>
        <dbReference type="Proteomes" id="UP000234254"/>
    </source>
</evidence>
<name>A0A2I1D1S9_ASPC2</name>